<keyword evidence="5 7" id="KW-0804">Transcription</keyword>
<keyword evidence="3" id="KW-0862">Zinc</keyword>
<dbReference type="InterPro" id="IPR003619">
    <property type="entry name" value="MAD_homology1_Dwarfin-type"/>
</dbReference>
<dbReference type="CDD" id="cd10489">
    <property type="entry name" value="MH1_SMAD_6_7"/>
    <property type="match status" value="1"/>
</dbReference>
<evidence type="ECO:0000256" key="5">
    <source>
        <dbReference type="ARBA" id="ARBA00023163"/>
    </source>
</evidence>
<dbReference type="InterPro" id="IPR001132">
    <property type="entry name" value="SMAD_dom_Dwarfin-type"/>
</dbReference>
<dbReference type="InterPro" id="IPR008984">
    <property type="entry name" value="SMAD_FHA_dom_sf"/>
</dbReference>
<dbReference type="GO" id="GO:0030154">
    <property type="term" value="P:cell differentiation"/>
    <property type="evidence" value="ECO:0007669"/>
    <property type="project" value="TreeGrafter"/>
</dbReference>
<evidence type="ECO:0000256" key="3">
    <source>
        <dbReference type="ARBA" id="ARBA00022833"/>
    </source>
</evidence>
<dbReference type="Gene3D" id="3.90.520.10">
    <property type="entry name" value="SMAD MH1 domain"/>
    <property type="match status" value="2"/>
</dbReference>
<organism evidence="11 12">
    <name type="scientific">Microctonus aethiopoides</name>
    <dbReference type="NCBI Taxonomy" id="144406"/>
    <lineage>
        <taxon>Eukaryota</taxon>
        <taxon>Metazoa</taxon>
        <taxon>Ecdysozoa</taxon>
        <taxon>Arthropoda</taxon>
        <taxon>Hexapoda</taxon>
        <taxon>Insecta</taxon>
        <taxon>Pterygota</taxon>
        <taxon>Neoptera</taxon>
        <taxon>Endopterygota</taxon>
        <taxon>Hymenoptera</taxon>
        <taxon>Apocrita</taxon>
        <taxon>Ichneumonoidea</taxon>
        <taxon>Braconidae</taxon>
        <taxon>Euphorinae</taxon>
        <taxon>Microctonus</taxon>
    </lineage>
</organism>
<dbReference type="PANTHER" id="PTHR13703:SF54">
    <property type="entry name" value="MOTHERS AGAINST DECAPENTAPLEGIC HOMOLOG"/>
    <property type="match status" value="1"/>
</dbReference>
<feature type="domain" description="MH1" evidence="9">
    <location>
        <begin position="170"/>
        <end position="375"/>
    </location>
</feature>
<keyword evidence="12" id="KW-1185">Reference proteome</keyword>
<feature type="compositionally biased region" description="Acidic residues" evidence="8">
    <location>
        <begin position="154"/>
        <end position="174"/>
    </location>
</feature>
<evidence type="ECO:0000256" key="6">
    <source>
        <dbReference type="ARBA" id="ARBA00023242"/>
    </source>
</evidence>
<evidence type="ECO:0000256" key="1">
    <source>
        <dbReference type="ARBA" id="ARBA00005545"/>
    </source>
</evidence>
<dbReference type="PROSITE" id="PS51076">
    <property type="entry name" value="MH2"/>
    <property type="match status" value="1"/>
</dbReference>
<dbReference type="PROSITE" id="PS51075">
    <property type="entry name" value="MH1"/>
    <property type="match status" value="1"/>
</dbReference>
<dbReference type="EMBL" id="JAQQBS010001422">
    <property type="protein sequence ID" value="KAK0164632.1"/>
    <property type="molecule type" value="Genomic_DNA"/>
</dbReference>
<dbReference type="AlphaFoldDB" id="A0AA39F7Z0"/>
<comment type="similarity">
    <text evidence="1 7">Belongs to the dwarfin/SMAD family.</text>
</comment>
<keyword evidence="4 7" id="KW-0805">Transcription regulation</keyword>
<dbReference type="GO" id="GO:0050793">
    <property type="term" value="P:regulation of developmental process"/>
    <property type="evidence" value="ECO:0007669"/>
    <property type="project" value="UniProtKB-ARBA"/>
</dbReference>
<dbReference type="GO" id="GO:0070411">
    <property type="term" value="F:I-SMAD binding"/>
    <property type="evidence" value="ECO:0007669"/>
    <property type="project" value="TreeGrafter"/>
</dbReference>
<comment type="caution">
    <text evidence="11">The sequence shown here is derived from an EMBL/GenBank/DDBJ whole genome shotgun (WGS) entry which is preliminary data.</text>
</comment>
<dbReference type="Proteomes" id="UP001168990">
    <property type="component" value="Unassembled WGS sequence"/>
</dbReference>
<evidence type="ECO:0000256" key="4">
    <source>
        <dbReference type="ARBA" id="ARBA00023015"/>
    </source>
</evidence>
<dbReference type="Pfam" id="PF03166">
    <property type="entry name" value="MH2"/>
    <property type="match status" value="1"/>
</dbReference>
<feature type="domain" description="MH2" evidence="10">
    <location>
        <begin position="436"/>
        <end position="603"/>
    </location>
</feature>
<evidence type="ECO:0000256" key="8">
    <source>
        <dbReference type="SAM" id="MobiDB-lite"/>
    </source>
</evidence>
<feature type="region of interest" description="Disordered" evidence="8">
    <location>
        <begin position="152"/>
        <end position="182"/>
    </location>
</feature>
<dbReference type="GO" id="GO:0051239">
    <property type="term" value="P:regulation of multicellular organismal process"/>
    <property type="evidence" value="ECO:0007669"/>
    <property type="project" value="UniProtKB-ARBA"/>
</dbReference>
<keyword evidence="6 7" id="KW-0539">Nucleus</keyword>
<evidence type="ECO:0000256" key="2">
    <source>
        <dbReference type="ARBA" id="ARBA00022723"/>
    </source>
</evidence>
<reference evidence="11" key="2">
    <citation type="submission" date="2023-03" db="EMBL/GenBank/DDBJ databases">
        <authorList>
            <person name="Inwood S.N."/>
            <person name="Skelly J.G."/>
            <person name="Guhlin J."/>
            <person name="Harrop T.W.R."/>
            <person name="Goldson S.G."/>
            <person name="Dearden P.K."/>
        </authorList>
    </citation>
    <scope>NUCLEOTIDE SEQUENCE</scope>
    <source>
        <strain evidence="11">Irish</strain>
        <tissue evidence="11">Whole body</tissue>
    </source>
</reference>
<evidence type="ECO:0000313" key="12">
    <source>
        <dbReference type="Proteomes" id="UP001168990"/>
    </source>
</evidence>
<dbReference type="GO" id="GO:0006357">
    <property type="term" value="P:regulation of transcription by RNA polymerase II"/>
    <property type="evidence" value="ECO:0007669"/>
    <property type="project" value="TreeGrafter"/>
</dbReference>
<dbReference type="Gene3D" id="2.60.200.10">
    <property type="match status" value="1"/>
</dbReference>
<dbReference type="CDD" id="cd10496">
    <property type="entry name" value="MH2_I-SMAD"/>
    <property type="match status" value="1"/>
</dbReference>
<dbReference type="GO" id="GO:0060395">
    <property type="term" value="P:SMAD protein signal transduction"/>
    <property type="evidence" value="ECO:0007669"/>
    <property type="project" value="TreeGrafter"/>
</dbReference>
<keyword evidence="7" id="KW-0963">Cytoplasm</keyword>
<gene>
    <name evidence="11" type="ORF">PV328_003238</name>
</gene>
<dbReference type="GO" id="GO:0009653">
    <property type="term" value="P:anatomical structure morphogenesis"/>
    <property type="evidence" value="ECO:0007669"/>
    <property type="project" value="TreeGrafter"/>
</dbReference>
<accession>A0AA39F7Z0</accession>
<feature type="compositionally biased region" description="Polar residues" evidence="8">
    <location>
        <begin position="33"/>
        <end position="60"/>
    </location>
</feature>
<dbReference type="Pfam" id="PF03165">
    <property type="entry name" value="MH1"/>
    <property type="match status" value="1"/>
</dbReference>
<evidence type="ECO:0000259" key="10">
    <source>
        <dbReference type="PROSITE" id="PS51076"/>
    </source>
</evidence>
<reference evidence="11" key="1">
    <citation type="journal article" date="2023" name="bioRxiv">
        <title>Scaffold-level genome assemblies of two parasitoid biocontrol wasps reveal the parthenogenesis mechanism and an associated novel virus.</title>
        <authorList>
            <person name="Inwood S."/>
            <person name="Skelly J."/>
            <person name="Guhlin J."/>
            <person name="Harrop T."/>
            <person name="Goldson S."/>
            <person name="Dearden P."/>
        </authorList>
    </citation>
    <scope>NUCLEOTIDE SEQUENCE</scope>
    <source>
        <strain evidence="11">Irish</strain>
        <tissue evidence="11">Whole body</tissue>
    </source>
</reference>
<keyword evidence="2" id="KW-0479">Metal-binding</keyword>
<feature type="compositionally biased region" description="Low complexity" evidence="8">
    <location>
        <begin position="96"/>
        <end position="131"/>
    </location>
</feature>
<evidence type="ECO:0000313" key="11">
    <source>
        <dbReference type="EMBL" id="KAK0164632.1"/>
    </source>
</evidence>
<dbReference type="GO" id="GO:0005737">
    <property type="term" value="C:cytoplasm"/>
    <property type="evidence" value="ECO:0007669"/>
    <property type="project" value="UniProtKB-SubCell"/>
</dbReference>
<feature type="region of interest" description="Disordered" evidence="8">
    <location>
        <begin position="409"/>
        <end position="429"/>
    </location>
</feature>
<dbReference type="InterPro" id="IPR036578">
    <property type="entry name" value="SMAD_MH1_sf"/>
</dbReference>
<dbReference type="SUPFAM" id="SSF49879">
    <property type="entry name" value="SMAD/FHA domain"/>
    <property type="match status" value="1"/>
</dbReference>
<evidence type="ECO:0000259" key="9">
    <source>
        <dbReference type="PROSITE" id="PS51075"/>
    </source>
</evidence>
<dbReference type="InterPro" id="IPR017855">
    <property type="entry name" value="SMAD-like_dom_sf"/>
</dbReference>
<dbReference type="GO" id="GO:0046872">
    <property type="term" value="F:metal ion binding"/>
    <property type="evidence" value="ECO:0007669"/>
    <property type="project" value="UniProtKB-KW"/>
</dbReference>
<dbReference type="SMART" id="SM00523">
    <property type="entry name" value="DWA"/>
    <property type="match status" value="1"/>
</dbReference>
<dbReference type="GO" id="GO:0009791">
    <property type="term" value="P:post-embryonic development"/>
    <property type="evidence" value="ECO:0007669"/>
    <property type="project" value="UniProtKB-ARBA"/>
</dbReference>
<dbReference type="GO" id="GO:0071144">
    <property type="term" value="C:heteromeric SMAD protein complex"/>
    <property type="evidence" value="ECO:0007669"/>
    <property type="project" value="TreeGrafter"/>
</dbReference>
<evidence type="ECO:0000256" key="7">
    <source>
        <dbReference type="RuleBase" id="RU361195"/>
    </source>
</evidence>
<protein>
    <recommendedName>
        <fullName evidence="7">Mothers against decapentaplegic homolog</fullName>
        <shortName evidence="7">MAD homolog</shortName>
        <shortName evidence="7">Mothers against DPP homolog</shortName>
    </recommendedName>
    <alternativeName>
        <fullName evidence="7">SMAD family member</fullName>
    </alternativeName>
</protein>
<dbReference type="GO" id="GO:0140416">
    <property type="term" value="F:transcription regulator inhibitor activity"/>
    <property type="evidence" value="ECO:0007669"/>
    <property type="project" value="TreeGrafter"/>
</dbReference>
<name>A0AA39F7Z0_9HYME</name>
<proteinExistence type="inferred from homology"/>
<dbReference type="SUPFAM" id="SSF56366">
    <property type="entry name" value="SMAD MH1 domain"/>
    <property type="match status" value="1"/>
</dbReference>
<dbReference type="InterPro" id="IPR013790">
    <property type="entry name" value="Dwarfin"/>
</dbReference>
<dbReference type="SMART" id="SM00524">
    <property type="entry name" value="DWB"/>
    <property type="match status" value="1"/>
</dbReference>
<feature type="region of interest" description="Disordered" evidence="8">
    <location>
        <begin position="22"/>
        <end position="66"/>
    </location>
</feature>
<dbReference type="InterPro" id="IPR013019">
    <property type="entry name" value="MAD_homology_MH1"/>
</dbReference>
<sequence>MFMFWSKRTVLTRRLLKAKVRREYETECETQEDTSTTRNNNATSVTSSIAPGASTINSHNASGSTTTTVTTASTTVISAASPADLQTVTNQKQNKRSGSIIISGGNRSNNKTSTSNSNNTNNPSIGNSGTSENNSKSGRGCAKLHHACCGGADSQDDRDNDDNDDDNNYSEDNEINCNNIDNSNVLSNKRLAKCKELLKSLKENQLDMLLTTIESYGVDLGSCVLVAKKSFNSRQDNNINNDQQDHYRRHRHSSRSIRHYHHHLRHRHTNHFNRHRSRCRHCELRHGDENDIIDETTNHIEERRLSINNDNITSSRAMCVTIPPAYLLSCQMWRWPDLKHSSELKKLPVCHSSKDPSYVCCNPYHWSRLCKPESPPPPYCLIPAERSAMNREAPSCAIQLSQADSQRCGNAAAPSRLPESLTTDGEDRNNSNRKEWCTLAYWELGGRVGRLYPVEASTISVFDSIHDGDGLCLASLAENHGSSAAVRRTRSKIGLGLMLSQEDDGVWAYNRSGCPIFVNSPTLDDPESRTLLVYRVPPGFCLNIFDRTKCPLSRFTYGESPSTGPVDANSVRISFAKGWGPKYSRQEITSCPCWLEVLLAPCR</sequence>
<feature type="region of interest" description="Disordered" evidence="8">
    <location>
        <begin position="87"/>
        <end position="138"/>
    </location>
</feature>
<dbReference type="PANTHER" id="PTHR13703">
    <property type="entry name" value="SMAD"/>
    <property type="match status" value="1"/>
</dbReference>
<comment type="subcellular location">
    <subcellularLocation>
        <location evidence="7">Cytoplasm</location>
    </subcellularLocation>
    <subcellularLocation>
        <location evidence="7">Nucleus</location>
    </subcellularLocation>
</comment>